<comment type="caution">
    <text evidence="3">The sequence shown here is derived from an EMBL/GenBank/DDBJ whole genome shotgun (WGS) entry which is preliminary data.</text>
</comment>
<dbReference type="PATRIC" id="fig|47770.28.peg.1301"/>
<evidence type="ECO:0000256" key="1">
    <source>
        <dbReference type="SAM" id="SignalP"/>
    </source>
</evidence>
<dbReference type="AlphaFoldDB" id="A0A109DCY1"/>
<organism evidence="3 4">
    <name type="scientific">Lactobacillus crispatus</name>
    <dbReference type="NCBI Taxonomy" id="47770"/>
    <lineage>
        <taxon>Bacteria</taxon>
        <taxon>Bacillati</taxon>
        <taxon>Bacillota</taxon>
        <taxon>Bacilli</taxon>
        <taxon>Lactobacillales</taxon>
        <taxon>Lactobacillaceae</taxon>
        <taxon>Lactobacillus</taxon>
    </lineage>
</organism>
<dbReference type="Pfam" id="PF00188">
    <property type="entry name" value="CAP"/>
    <property type="match status" value="1"/>
</dbReference>
<feature type="domain" description="SCP" evidence="2">
    <location>
        <begin position="82"/>
        <end position="211"/>
    </location>
</feature>
<keyword evidence="3" id="KW-0378">Hydrolase</keyword>
<keyword evidence="1" id="KW-0732">Signal</keyword>
<dbReference type="EMBL" id="LJGP01000040">
    <property type="protein sequence ID" value="KWU03134.1"/>
    <property type="molecule type" value="Genomic_DNA"/>
</dbReference>
<dbReference type="GO" id="GO:0006508">
    <property type="term" value="P:proteolysis"/>
    <property type="evidence" value="ECO:0007669"/>
    <property type="project" value="UniProtKB-KW"/>
</dbReference>
<feature type="chain" id="PRO_5007134006" evidence="1">
    <location>
        <begin position="26"/>
        <end position="416"/>
    </location>
</feature>
<evidence type="ECO:0000313" key="3">
    <source>
        <dbReference type="EMBL" id="KWU03134.1"/>
    </source>
</evidence>
<accession>A0A109DCY1</accession>
<protein>
    <submittedName>
        <fullName evidence="3">Serine protease</fullName>
    </submittedName>
</protein>
<name>A0A109DCY1_9LACO</name>
<dbReference type="GO" id="GO:0008233">
    <property type="term" value="F:peptidase activity"/>
    <property type="evidence" value="ECO:0007669"/>
    <property type="project" value="UniProtKB-KW"/>
</dbReference>
<proteinExistence type="predicted"/>
<dbReference type="Proteomes" id="UP000067598">
    <property type="component" value="Unassembled WGS sequence"/>
</dbReference>
<reference evidence="3 4" key="1">
    <citation type="journal article" date="2016" name="Microbiology (Mosc.)">
        <title>Comparison of Lactobacillus crispatus isolates from Lactobacillus-dominated vaginal microbiomes with isolates from microbiomes containing bacterial vaginosis-associated bacteria.</title>
        <authorList>
            <person name="Abdelmaksoud A.A."/>
            <person name="Koparde V.N."/>
            <person name="Sheth N.U."/>
            <person name="Serrano M.G."/>
            <person name="Glascock A.L."/>
            <person name="Fettweis J.M."/>
            <person name="Strauss Iii J.F."/>
            <person name="Buck G.A."/>
            <person name="Jefferson K.K."/>
        </authorList>
    </citation>
    <scope>NUCLEOTIDE SEQUENCE [LARGE SCALE GENOMIC DNA]</scope>
    <source>
        <strain evidence="3 4">VMC3</strain>
    </source>
</reference>
<dbReference type="CDD" id="cd05379">
    <property type="entry name" value="CAP_bacterial"/>
    <property type="match status" value="1"/>
</dbReference>
<evidence type="ECO:0000313" key="4">
    <source>
        <dbReference type="Proteomes" id="UP000067598"/>
    </source>
</evidence>
<dbReference type="RefSeq" id="WP_060462432.1">
    <property type="nucleotide sequence ID" value="NZ_LJGP01000040.1"/>
</dbReference>
<dbReference type="InterPro" id="IPR014044">
    <property type="entry name" value="CAP_dom"/>
</dbReference>
<dbReference type="Gene3D" id="3.40.33.10">
    <property type="entry name" value="CAP"/>
    <property type="match status" value="1"/>
</dbReference>
<feature type="signal peptide" evidence="1">
    <location>
        <begin position="1"/>
        <end position="25"/>
    </location>
</feature>
<sequence>MLLRKFSIAAAATLFIPLAGQVTQAATFTTQEVIEVHNFQKEYANLDKTSYSAANIYAKKPNLSKKFKVGRLDPKYIKTQTDYINYYRSLFSLPAISTTDTLNKNAQITAAVMAAINANPFINQHGLPSETKPSNISKFVWKLAKDTSETSNLNFNVSQQTAGDVITDLITDHYNLTGSDTGHRAWLLSSRLTTTGIGAAYGTNGYRYSVQKVLNINDTFRPASQPVVAYPSMRLFPIELLQGKNIMWSLYLSDRTIKNKPTITITDLDTKVVTTAAHVKNYSSCGYGNFRTILTYSPANTNLVAGHEYEVDVKGVQKYRFKLFKQDSTNDTTNYQVQQDTTNTPTNQATTNLNSETDVQSPILLQNKILRAVIIPKATALPNNQNTFFNALIQKGWHQNFFVRQYVLSNPIITDE</sequence>
<keyword evidence="3" id="KW-0645">Protease</keyword>
<dbReference type="InterPro" id="IPR035940">
    <property type="entry name" value="CAP_sf"/>
</dbReference>
<evidence type="ECO:0000259" key="2">
    <source>
        <dbReference type="Pfam" id="PF00188"/>
    </source>
</evidence>
<gene>
    <name evidence="3" type="ORF">AEL95_08955</name>
</gene>
<dbReference type="SUPFAM" id="SSF55797">
    <property type="entry name" value="PR-1-like"/>
    <property type="match status" value="1"/>
</dbReference>